<name>A0A9P6HL93_9AGAM</name>
<dbReference type="InterPro" id="IPR051681">
    <property type="entry name" value="Ser/Thr_Kinases-Pseudokinases"/>
</dbReference>
<keyword evidence="1" id="KW-0808">Transferase</keyword>
<feature type="region of interest" description="Disordered" evidence="5">
    <location>
        <begin position="375"/>
        <end position="417"/>
    </location>
</feature>
<sequence length="757" mass="83774">MTTNDSCTQVPLPLDKPSPQSPEQRDEFLAGEDLDESVQGLETKGPEEDVENLDNALNDLPPTSDAFKQTHSRLQEICASRGLLPLSYGFSGAIYLVNDPFNSGGFSEVYEGIYGGLKVCVKKLRVTSDSDPKTATKVLCRQALIWKRLKHSNIVPFVGATIDPLQIASEWMPNGDLTTYVNSNPSINRVDLLVDIANGLEYLHSLDVVHGDLKGPNILIDASGHARITDFDLAQHISGEALKAEGQSARWTAPEVLDETGTLSPATDVFSFAMVMIEVFTGKIPFHDERSMPVIQDIIHGERPPRPPHPTFTNGLWELMQECWNQDPNDRPQMLGVLAVLNNFPSPTQHRELESLDAKDASSISETPSQFSPATWYTLLPGSTTQGQPKEHDYYSGEPDSSDANELPHSPYEASEQPTEIADSASIVLNTSDGYRLLKEIFSHPNVKQQERKILPGSIELLDQVLNHIPPSDSLFQKTLNRLQAACSECEVLPTSCLIRDEELLNKEELPAAGWSNKVHQANFEGKKVRVKTLGSHDQAAMLKKIYHEFVVWKRLKHRNIVSVLGITAKTLSIEIVCDWMENGTITEYTRKHPEVDRIGLLCGAVDGLHYLHSNKVIHGDLKAANILVDNRGNACLTDFGLVPIVCGNNICPQEPNTTTTVARETLNRGAVTEEGDVIMFAMVAVEITASSLVALYRNHVPDTFAGKCPERPREALIHDGLLRLLQWNQDPRERPGTLKLLNLFRSSWVPFFASGG</sequence>
<feature type="compositionally biased region" description="Polar residues" evidence="5">
    <location>
        <begin position="375"/>
        <end position="388"/>
    </location>
</feature>
<dbReference type="InterPro" id="IPR011009">
    <property type="entry name" value="Kinase-like_dom_sf"/>
</dbReference>
<dbReference type="OrthoDB" id="5581784at2759"/>
<dbReference type="GO" id="GO:0004674">
    <property type="term" value="F:protein serine/threonine kinase activity"/>
    <property type="evidence" value="ECO:0007669"/>
    <property type="project" value="TreeGrafter"/>
</dbReference>
<gene>
    <name evidence="7" type="ORF">BJ322DRAFT_1042318</name>
</gene>
<dbReference type="Gene3D" id="1.10.510.10">
    <property type="entry name" value="Transferase(Phosphotransferase) domain 1"/>
    <property type="match status" value="2"/>
</dbReference>
<dbReference type="SMART" id="SM00220">
    <property type="entry name" value="S_TKc"/>
    <property type="match status" value="2"/>
</dbReference>
<feature type="compositionally biased region" description="Basic and acidic residues" evidence="5">
    <location>
        <begin position="350"/>
        <end position="360"/>
    </location>
</feature>
<evidence type="ECO:0000313" key="8">
    <source>
        <dbReference type="Proteomes" id="UP000736335"/>
    </source>
</evidence>
<dbReference type="SUPFAM" id="SSF56112">
    <property type="entry name" value="Protein kinase-like (PK-like)"/>
    <property type="match status" value="2"/>
</dbReference>
<evidence type="ECO:0000259" key="6">
    <source>
        <dbReference type="PROSITE" id="PS50011"/>
    </source>
</evidence>
<accession>A0A9P6HL93</accession>
<dbReference type="Pfam" id="PF07714">
    <property type="entry name" value="PK_Tyr_Ser-Thr"/>
    <property type="match status" value="2"/>
</dbReference>
<dbReference type="InterPro" id="IPR001245">
    <property type="entry name" value="Ser-Thr/Tyr_kinase_cat_dom"/>
</dbReference>
<keyword evidence="2" id="KW-0547">Nucleotide-binding</keyword>
<dbReference type="GO" id="GO:0005524">
    <property type="term" value="F:ATP binding"/>
    <property type="evidence" value="ECO:0007669"/>
    <property type="project" value="UniProtKB-KW"/>
</dbReference>
<dbReference type="PROSITE" id="PS00108">
    <property type="entry name" value="PROTEIN_KINASE_ST"/>
    <property type="match status" value="2"/>
</dbReference>
<evidence type="ECO:0000256" key="5">
    <source>
        <dbReference type="SAM" id="MobiDB-lite"/>
    </source>
</evidence>
<dbReference type="PANTHER" id="PTHR44329">
    <property type="entry name" value="SERINE/THREONINE-PROTEIN KINASE TNNI3K-RELATED"/>
    <property type="match status" value="1"/>
</dbReference>
<dbReference type="EMBL" id="WIUZ02000003">
    <property type="protein sequence ID" value="KAF9789468.1"/>
    <property type="molecule type" value="Genomic_DNA"/>
</dbReference>
<feature type="region of interest" description="Disordered" evidence="5">
    <location>
        <begin position="350"/>
        <end position="369"/>
    </location>
</feature>
<reference evidence="7" key="2">
    <citation type="submission" date="2020-11" db="EMBL/GenBank/DDBJ databases">
        <authorList>
            <consortium name="DOE Joint Genome Institute"/>
            <person name="Kuo A."/>
            <person name="Miyauchi S."/>
            <person name="Kiss E."/>
            <person name="Drula E."/>
            <person name="Kohler A."/>
            <person name="Sanchez-Garcia M."/>
            <person name="Andreopoulos B."/>
            <person name="Barry K.W."/>
            <person name="Bonito G."/>
            <person name="Buee M."/>
            <person name="Carver A."/>
            <person name="Chen C."/>
            <person name="Cichocki N."/>
            <person name="Clum A."/>
            <person name="Culley D."/>
            <person name="Crous P.W."/>
            <person name="Fauchery L."/>
            <person name="Girlanda M."/>
            <person name="Hayes R."/>
            <person name="Keri Z."/>
            <person name="Labutti K."/>
            <person name="Lipzen A."/>
            <person name="Lombard V."/>
            <person name="Magnuson J."/>
            <person name="Maillard F."/>
            <person name="Morin E."/>
            <person name="Murat C."/>
            <person name="Nolan M."/>
            <person name="Ohm R."/>
            <person name="Pangilinan J."/>
            <person name="Pereira M."/>
            <person name="Perotto S."/>
            <person name="Peter M."/>
            <person name="Riley R."/>
            <person name="Sitrit Y."/>
            <person name="Stielow B."/>
            <person name="Szollosi G."/>
            <person name="Zifcakova L."/>
            <person name="Stursova M."/>
            <person name="Spatafora J.W."/>
            <person name="Tedersoo L."/>
            <person name="Vaario L.-M."/>
            <person name="Yamada A."/>
            <person name="Yan M."/>
            <person name="Wang P."/>
            <person name="Xu J."/>
            <person name="Bruns T."/>
            <person name="Baldrian P."/>
            <person name="Vilgalys R."/>
            <person name="Henrissat B."/>
            <person name="Grigoriev I.V."/>
            <person name="Hibbett D."/>
            <person name="Nagy L.G."/>
            <person name="Martin F.M."/>
        </authorList>
    </citation>
    <scope>NUCLEOTIDE SEQUENCE</scope>
    <source>
        <strain evidence="7">UH-Tt-Lm1</strain>
    </source>
</reference>
<evidence type="ECO:0000256" key="2">
    <source>
        <dbReference type="ARBA" id="ARBA00022741"/>
    </source>
</evidence>
<evidence type="ECO:0000256" key="1">
    <source>
        <dbReference type="ARBA" id="ARBA00022679"/>
    </source>
</evidence>
<evidence type="ECO:0000256" key="4">
    <source>
        <dbReference type="ARBA" id="ARBA00022840"/>
    </source>
</evidence>
<dbReference type="PROSITE" id="PS50011">
    <property type="entry name" value="PROTEIN_KINASE_DOM"/>
    <property type="match status" value="2"/>
</dbReference>
<dbReference type="PANTHER" id="PTHR44329:SF288">
    <property type="entry name" value="MITOGEN-ACTIVATED PROTEIN KINASE KINASE KINASE 20"/>
    <property type="match status" value="1"/>
</dbReference>
<protein>
    <submittedName>
        <fullName evidence="7">Kinase-like domain-containing protein</fullName>
    </submittedName>
</protein>
<evidence type="ECO:0000313" key="7">
    <source>
        <dbReference type="EMBL" id="KAF9789468.1"/>
    </source>
</evidence>
<keyword evidence="4" id="KW-0067">ATP-binding</keyword>
<feature type="region of interest" description="Disordered" evidence="5">
    <location>
        <begin position="1"/>
        <end position="27"/>
    </location>
</feature>
<comment type="caution">
    <text evidence="7">The sequence shown here is derived from an EMBL/GenBank/DDBJ whole genome shotgun (WGS) entry which is preliminary data.</text>
</comment>
<dbReference type="AlphaFoldDB" id="A0A9P6HL93"/>
<dbReference type="InterPro" id="IPR008271">
    <property type="entry name" value="Ser/Thr_kinase_AS"/>
</dbReference>
<dbReference type="InterPro" id="IPR000719">
    <property type="entry name" value="Prot_kinase_dom"/>
</dbReference>
<keyword evidence="3 7" id="KW-0418">Kinase</keyword>
<reference evidence="7" key="1">
    <citation type="journal article" date="2020" name="Nat. Commun.">
        <title>Large-scale genome sequencing of mycorrhizal fungi provides insights into the early evolution of symbiotic traits.</title>
        <authorList>
            <person name="Miyauchi S."/>
            <person name="Kiss E."/>
            <person name="Kuo A."/>
            <person name="Drula E."/>
            <person name="Kohler A."/>
            <person name="Sanchez-Garcia M."/>
            <person name="Morin E."/>
            <person name="Andreopoulos B."/>
            <person name="Barry K.W."/>
            <person name="Bonito G."/>
            <person name="Buee M."/>
            <person name="Carver A."/>
            <person name="Chen C."/>
            <person name="Cichocki N."/>
            <person name="Clum A."/>
            <person name="Culley D."/>
            <person name="Crous P.W."/>
            <person name="Fauchery L."/>
            <person name="Girlanda M."/>
            <person name="Hayes R.D."/>
            <person name="Keri Z."/>
            <person name="LaButti K."/>
            <person name="Lipzen A."/>
            <person name="Lombard V."/>
            <person name="Magnuson J."/>
            <person name="Maillard F."/>
            <person name="Murat C."/>
            <person name="Nolan M."/>
            <person name="Ohm R.A."/>
            <person name="Pangilinan J."/>
            <person name="Pereira M.F."/>
            <person name="Perotto S."/>
            <person name="Peter M."/>
            <person name="Pfister S."/>
            <person name="Riley R."/>
            <person name="Sitrit Y."/>
            <person name="Stielow J.B."/>
            <person name="Szollosi G."/>
            <person name="Zifcakova L."/>
            <person name="Stursova M."/>
            <person name="Spatafora J.W."/>
            <person name="Tedersoo L."/>
            <person name="Vaario L.M."/>
            <person name="Yamada A."/>
            <person name="Yan M."/>
            <person name="Wang P."/>
            <person name="Xu J."/>
            <person name="Bruns T."/>
            <person name="Baldrian P."/>
            <person name="Vilgalys R."/>
            <person name="Dunand C."/>
            <person name="Henrissat B."/>
            <person name="Grigoriev I.V."/>
            <person name="Hibbett D."/>
            <person name="Nagy L.G."/>
            <person name="Martin F.M."/>
        </authorList>
    </citation>
    <scope>NUCLEOTIDE SEQUENCE</scope>
    <source>
        <strain evidence="7">UH-Tt-Lm1</strain>
    </source>
</reference>
<dbReference type="PRINTS" id="PR00109">
    <property type="entry name" value="TYRKINASE"/>
</dbReference>
<keyword evidence="8" id="KW-1185">Reference proteome</keyword>
<proteinExistence type="predicted"/>
<dbReference type="Proteomes" id="UP000736335">
    <property type="component" value="Unassembled WGS sequence"/>
</dbReference>
<organism evidence="7 8">
    <name type="scientific">Thelephora terrestris</name>
    <dbReference type="NCBI Taxonomy" id="56493"/>
    <lineage>
        <taxon>Eukaryota</taxon>
        <taxon>Fungi</taxon>
        <taxon>Dikarya</taxon>
        <taxon>Basidiomycota</taxon>
        <taxon>Agaricomycotina</taxon>
        <taxon>Agaricomycetes</taxon>
        <taxon>Thelephorales</taxon>
        <taxon>Thelephoraceae</taxon>
        <taxon>Thelephora</taxon>
    </lineage>
</organism>
<dbReference type="CDD" id="cd00180">
    <property type="entry name" value="PKc"/>
    <property type="match status" value="1"/>
</dbReference>
<feature type="domain" description="Protein kinase" evidence="6">
    <location>
        <begin position="505"/>
        <end position="753"/>
    </location>
</feature>
<feature type="domain" description="Protein kinase" evidence="6">
    <location>
        <begin position="95"/>
        <end position="353"/>
    </location>
</feature>
<evidence type="ECO:0000256" key="3">
    <source>
        <dbReference type="ARBA" id="ARBA00022777"/>
    </source>
</evidence>